<dbReference type="Proteomes" id="UP001303046">
    <property type="component" value="Unassembled WGS sequence"/>
</dbReference>
<evidence type="ECO:0000313" key="1">
    <source>
        <dbReference type="EMBL" id="KAK6761447.1"/>
    </source>
</evidence>
<sequence>MDRHRHPAVLLLGPRLPVSSKQRYSCCLAYVGHNDKVYPVKRQTIGTSSRQPIDAEYRAGTLLHFPTLSDFPPLSVLLARFCHPFLSEFSTLRFRTTAHLQYIELSVAEEAENGSKSLMSCMSLQTPPLSLASLDIVPSTPCKTFKEKTN</sequence>
<comment type="caution">
    <text evidence="1">The sequence shown here is derived from an EMBL/GenBank/DDBJ whole genome shotgun (WGS) entry which is preliminary data.</text>
</comment>
<organism evidence="1 2">
    <name type="scientific">Necator americanus</name>
    <name type="common">Human hookworm</name>
    <dbReference type="NCBI Taxonomy" id="51031"/>
    <lineage>
        <taxon>Eukaryota</taxon>
        <taxon>Metazoa</taxon>
        <taxon>Ecdysozoa</taxon>
        <taxon>Nematoda</taxon>
        <taxon>Chromadorea</taxon>
        <taxon>Rhabditida</taxon>
        <taxon>Rhabditina</taxon>
        <taxon>Rhabditomorpha</taxon>
        <taxon>Strongyloidea</taxon>
        <taxon>Ancylostomatidae</taxon>
        <taxon>Bunostominae</taxon>
        <taxon>Necator</taxon>
    </lineage>
</organism>
<name>A0ABR1EFH4_NECAM</name>
<evidence type="ECO:0000313" key="2">
    <source>
        <dbReference type="Proteomes" id="UP001303046"/>
    </source>
</evidence>
<dbReference type="EMBL" id="JAVFWL010000006">
    <property type="protein sequence ID" value="KAK6761447.1"/>
    <property type="molecule type" value="Genomic_DNA"/>
</dbReference>
<gene>
    <name evidence="1" type="primary">Necator_chrX.g22658</name>
    <name evidence="1" type="ORF">RB195_022495</name>
</gene>
<accession>A0ABR1EFH4</accession>
<proteinExistence type="predicted"/>
<keyword evidence="2" id="KW-1185">Reference proteome</keyword>
<protein>
    <submittedName>
        <fullName evidence="1">Uncharacterized protein</fullName>
    </submittedName>
</protein>
<reference evidence="1 2" key="1">
    <citation type="submission" date="2023-08" db="EMBL/GenBank/DDBJ databases">
        <title>A Necator americanus chromosomal reference genome.</title>
        <authorList>
            <person name="Ilik V."/>
            <person name="Petrzelkova K.J."/>
            <person name="Pardy F."/>
            <person name="Fuh T."/>
            <person name="Niatou-Singa F.S."/>
            <person name="Gouil Q."/>
            <person name="Baker L."/>
            <person name="Ritchie M.E."/>
            <person name="Jex A.R."/>
            <person name="Gazzola D."/>
            <person name="Li H."/>
            <person name="Toshio Fujiwara R."/>
            <person name="Zhan B."/>
            <person name="Aroian R.V."/>
            <person name="Pafco B."/>
            <person name="Schwarz E.M."/>
        </authorList>
    </citation>
    <scope>NUCLEOTIDE SEQUENCE [LARGE SCALE GENOMIC DNA]</scope>
    <source>
        <strain evidence="1 2">Aroian</strain>
        <tissue evidence="1">Whole animal</tissue>
    </source>
</reference>